<evidence type="ECO:0000313" key="3">
    <source>
        <dbReference type="Proteomes" id="UP001302367"/>
    </source>
</evidence>
<dbReference type="GeneID" id="90643764"/>
<gene>
    <name evidence="2" type="ORF">RHO25_001880</name>
</gene>
<accession>A0ABZ0NCL5</accession>
<dbReference type="EMBL" id="CP134184">
    <property type="protein sequence ID" value="WPA97271.1"/>
    <property type="molecule type" value="Genomic_DNA"/>
</dbReference>
<dbReference type="Proteomes" id="UP001302367">
    <property type="component" value="Chromosome 1"/>
</dbReference>
<keyword evidence="3" id="KW-1185">Reference proteome</keyword>
<keyword evidence="1" id="KW-0732">Signal</keyword>
<proteinExistence type="predicted"/>
<evidence type="ECO:0000313" key="2">
    <source>
        <dbReference type="EMBL" id="WPA97271.1"/>
    </source>
</evidence>
<feature type="chain" id="PRO_5047274529" evidence="1">
    <location>
        <begin position="21"/>
        <end position="234"/>
    </location>
</feature>
<protein>
    <submittedName>
        <fullName evidence="2">Uncharacterized protein</fullName>
    </submittedName>
</protein>
<evidence type="ECO:0000256" key="1">
    <source>
        <dbReference type="SAM" id="SignalP"/>
    </source>
</evidence>
<name>A0ABZ0NCL5_CERBT</name>
<feature type="signal peptide" evidence="1">
    <location>
        <begin position="1"/>
        <end position="20"/>
    </location>
</feature>
<dbReference type="RefSeq" id="XP_065458218.1">
    <property type="nucleotide sequence ID" value="XM_065602146.1"/>
</dbReference>
<sequence>MVFNVKHAAVLLLHSSGTLGAAVAVMNPAASILAEAFANAGQGSVVSEILAGATAAPLPEQQQTGVCNPQQARCPGLQQDLVPQCKVPSDCNAYCSNIIKTDYVLPICQGNVDESTWANSDPIDSRCKCLNGKWVADIVVKAAKEGGYVGCVVWNNAFSITEQVLDIVGMVPGLTAAKWVGKVFKVGNRVLAQRTKMGKCPNIFCPEDSEGLEEYWPVIDPDRMEEELGLLTPC</sequence>
<organism evidence="2 3">
    <name type="scientific">Cercospora beticola</name>
    <name type="common">Sugarbeet leaf spot fungus</name>
    <dbReference type="NCBI Taxonomy" id="122368"/>
    <lineage>
        <taxon>Eukaryota</taxon>
        <taxon>Fungi</taxon>
        <taxon>Dikarya</taxon>
        <taxon>Ascomycota</taxon>
        <taxon>Pezizomycotina</taxon>
        <taxon>Dothideomycetes</taxon>
        <taxon>Dothideomycetidae</taxon>
        <taxon>Mycosphaerellales</taxon>
        <taxon>Mycosphaerellaceae</taxon>
        <taxon>Cercospora</taxon>
    </lineage>
</organism>
<reference evidence="2 3" key="1">
    <citation type="submission" date="2023-09" db="EMBL/GenBank/DDBJ databases">
        <title>Complete-Gapless Cercospora beticola genome.</title>
        <authorList>
            <person name="Wyatt N.A."/>
            <person name="Spanner R.E."/>
            <person name="Bolton M.D."/>
        </authorList>
    </citation>
    <scope>NUCLEOTIDE SEQUENCE [LARGE SCALE GENOMIC DNA]</scope>
    <source>
        <strain evidence="2">Cb09-40</strain>
    </source>
</reference>